<dbReference type="InterPro" id="IPR039913">
    <property type="entry name" value="RPAP1/Rba50"/>
</dbReference>
<feature type="region of interest" description="Disordered" evidence="2">
    <location>
        <begin position="144"/>
        <end position="195"/>
    </location>
</feature>
<dbReference type="OrthoDB" id="348201at2759"/>
<dbReference type="Pfam" id="PF08621">
    <property type="entry name" value="RPAP1_N"/>
    <property type="match status" value="1"/>
</dbReference>
<evidence type="ECO:0000313" key="6">
    <source>
        <dbReference type="Proteomes" id="UP000800041"/>
    </source>
</evidence>
<dbReference type="Proteomes" id="UP000800041">
    <property type="component" value="Unassembled WGS sequence"/>
</dbReference>
<evidence type="ECO:0000259" key="4">
    <source>
        <dbReference type="Pfam" id="PF08621"/>
    </source>
</evidence>
<accession>A0A6G1H4Z0</accession>
<feature type="region of interest" description="Disordered" evidence="2">
    <location>
        <begin position="1"/>
        <end position="115"/>
    </location>
</feature>
<feature type="compositionally biased region" description="Basic and acidic residues" evidence="2">
    <location>
        <begin position="1"/>
        <end position="10"/>
    </location>
</feature>
<feature type="domain" description="RPAP1 N-terminal" evidence="4">
    <location>
        <begin position="101"/>
        <end position="144"/>
    </location>
</feature>
<evidence type="ECO:0008006" key="7">
    <source>
        <dbReference type="Google" id="ProtNLM"/>
    </source>
</evidence>
<feature type="compositionally biased region" description="Low complexity" evidence="2">
    <location>
        <begin position="37"/>
        <end position="46"/>
    </location>
</feature>
<name>A0A6G1H4Z0_9PEZI</name>
<protein>
    <recommendedName>
        <fullName evidence="7">Transcription factor Rba50</fullName>
    </recommendedName>
</protein>
<evidence type="ECO:0000259" key="3">
    <source>
        <dbReference type="Pfam" id="PF08620"/>
    </source>
</evidence>
<sequence length="409" mass="45889">MAFVEGERFDVSLGEEDERPPRASAFDFIGDIKERVAPTPRAPTAPSLKSTTTGFPQHKKRVSAFKKQRDVSKNISVPAEPPPQDAINVENASYEEVERRKIDQENKQRLAQMTPAEIEQERRELFEGLSPALIEKLLRRSNIDDNPVRHDEPQPAAPPQAQGIASNNKKSVKFDNTVGTTPKEQKDSTQQSEELPDLTQQLHATAPDVHFPRPSAPPELDENSPNFLDQLHEKYYPDLAHDPSKLAWMEPADDTDEASPYHPSHASLEPEQLRFDFKGRLIPPNLARQIPTNQGLHHHGDAPESAGYTIPELARLSRSRFAPQRSVAFCALGRLLFRLGSGEFGDETEEMSRGQMLCKGLWDLVEATRVLETLTEEVNKSSGNLSAKSYAEEALWNWKRSGGRKRKAV</sequence>
<organism evidence="5 6">
    <name type="scientific">Aulographum hederae CBS 113979</name>
    <dbReference type="NCBI Taxonomy" id="1176131"/>
    <lineage>
        <taxon>Eukaryota</taxon>
        <taxon>Fungi</taxon>
        <taxon>Dikarya</taxon>
        <taxon>Ascomycota</taxon>
        <taxon>Pezizomycotina</taxon>
        <taxon>Dothideomycetes</taxon>
        <taxon>Pleosporomycetidae</taxon>
        <taxon>Aulographales</taxon>
        <taxon>Aulographaceae</taxon>
    </lineage>
</organism>
<dbReference type="Pfam" id="PF08620">
    <property type="entry name" value="RPAP1_C"/>
    <property type="match status" value="1"/>
</dbReference>
<dbReference type="InterPro" id="IPR013929">
    <property type="entry name" value="RPAP1_C"/>
</dbReference>
<proteinExistence type="inferred from homology"/>
<dbReference type="PANTHER" id="PTHR21483:SF18">
    <property type="entry name" value="RNA POLYMERASE II-ASSOCIATED PROTEIN 1"/>
    <property type="match status" value="1"/>
</dbReference>
<reference evidence="5" key="1">
    <citation type="journal article" date="2020" name="Stud. Mycol.">
        <title>101 Dothideomycetes genomes: a test case for predicting lifestyles and emergence of pathogens.</title>
        <authorList>
            <person name="Haridas S."/>
            <person name="Albert R."/>
            <person name="Binder M."/>
            <person name="Bloem J."/>
            <person name="Labutti K."/>
            <person name="Salamov A."/>
            <person name="Andreopoulos B."/>
            <person name="Baker S."/>
            <person name="Barry K."/>
            <person name="Bills G."/>
            <person name="Bluhm B."/>
            <person name="Cannon C."/>
            <person name="Castanera R."/>
            <person name="Culley D."/>
            <person name="Daum C."/>
            <person name="Ezra D."/>
            <person name="Gonzalez J."/>
            <person name="Henrissat B."/>
            <person name="Kuo A."/>
            <person name="Liang C."/>
            <person name="Lipzen A."/>
            <person name="Lutzoni F."/>
            <person name="Magnuson J."/>
            <person name="Mondo S."/>
            <person name="Nolan M."/>
            <person name="Ohm R."/>
            <person name="Pangilinan J."/>
            <person name="Park H.-J."/>
            <person name="Ramirez L."/>
            <person name="Alfaro M."/>
            <person name="Sun H."/>
            <person name="Tritt A."/>
            <person name="Yoshinaga Y."/>
            <person name="Zwiers L.-H."/>
            <person name="Turgeon B."/>
            <person name="Goodwin S."/>
            <person name="Spatafora J."/>
            <person name="Crous P."/>
            <person name="Grigoriev I."/>
        </authorList>
    </citation>
    <scope>NUCLEOTIDE SEQUENCE</scope>
    <source>
        <strain evidence="5">CBS 113979</strain>
    </source>
</reference>
<dbReference type="InterPro" id="IPR013930">
    <property type="entry name" value="RPAP1_N"/>
</dbReference>
<dbReference type="PANTHER" id="PTHR21483">
    <property type="entry name" value="RNA POLYMERASE II-ASSOCIATED PROTEIN 1"/>
    <property type="match status" value="1"/>
</dbReference>
<feature type="compositionally biased region" description="Polar residues" evidence="2">
    <location>
        <begin position="177"/>
        <end position="195"/>
    </location>
</feature>
<feature type="compositionally biased region" description="Basic and acidic residues" evidence="2">
    <location>
        <begin position="144"/>
        <end position="153"/>
    </location>
</feature>
<feature type="compositionally biased region" description="Basic residues" evidence="2">
    <location>
        <begin position="57"/>
        <end position="66"/>
    </location>
</feature>
<evidence type="ECO:0000256" key="1">
    <source>
        <dbReference type="ARBA" id="ARBA00009953"/>
    </source>
</evidence>
<dbReference type="AlphaFoldDB" id="A0A6G1H4Z0"/>
<comment type="similarity">
    <text evidence="1">Belongs to the RPAP1 family.</text>
</comment>
<gene>
    <name evidence="5" type="ORF">K402DRAFT_392047</name>
</gene>
<dbReference type="EMBL" id="ML977149">
    <property type="protein sequence ID" value="KAF1988293.1"/>
    <property type="molecule type" value="Genomic_DNA"/>
</dbReference>
<evidence type="ECO:0000313" key="5">
    <source>
        <dbReference type="EMBL" id="KAF1988293.1"/>
    </source>
</evidence>
<keyword evidence="6" id="KW-1185">Reference proteome</keyword>
<dbReference type="GO" id="GO:0006366">
    <property type="term" value="P:transcription by RNA polymerase II"/>
    <property type="evidence" value="ECO:0007669"/>
    <property type="project" value="InterPro"/>
</dbReference>
<evidence type="ECO:0000256" key="2">
    <source>
        <dbReference type="SAM" id="MobiDB-lite"/>
    </source>
</evidence>
<feature type="compositionally biased region" description="Basic and acidic residues" evidence="2">
    <location>
        <begin position="96"/>
        <end position="108"/>
    </location>
</feature>
<feature type="domain" description="RPAP1 C-terminal" evidence="3">
    <location>
        <begin position="272"/>
        <end position="339"/>
    </location>
</feature>